<dbReference type="OrthoDB" id="674980at2759"/>
<dbReference type="PANTHER" id="PTHR37212:SF2">
    <property type="entry name" value="ACTIN PROTEIN 2_3 COMPLEX SUBUNIT-LIKE PROTEIN"/>
    <property type="match status" value="1"/>
</dbReference>
<gene>
    <name evidence="2" type="ORF">GQ55_5G544800</name>
</gene>
<sequence>MVMDEPLDFEEEDDPLFPAPRPTKRKKVIGLDDLLLDYFGTGKDLRKVKAAKTKHGPMGHDSDEEDKKGREDEICKIFEDCEEKAKGLDARDDVTPWGQQIFGCQKASSNLSDMGVENCQLLLSFCASEHLGFDLEIQQGEGFLEGMLMDGWLLKLVHIGGSVEDSIASWALTKLLYSSNKKLQVSATDFWDSILSLDEDDKLLINLGYFPSYSVLKCSILSYGYLFENPGTKASTSESATADSSDAGPPHNIIAWLRVVSACCKIRKVCSIFSASEAEELLVIVISLFLDRGLEGLLIILGDCLNSLVLYFDTSEWESSCVMVAESIAKRVSMDLNCLRIVDCITGTNKRSKFLRSQLALQLLKINFGLKVGNVEKILKLVTSINVKEKECDFFRLYVYLVLMDNLLFSSDAFRDKTKIVDTWRNYLRNCSTQIACTNWGFYAPKVRNKASNLLQGAIFKKTGGDAHWRAHLESGTTGSANHQQLAALCDPVWRKLRSESVLEMKFC</sequence>
<dbReference type="EMBL" id="CM009753">
    <property type="protein sequence ID" value="PUZ58904.1"/>
    <property type="molecule type" value="Genomic_DNA"/>
</dbReference>
<dbReference type="Gramene" id="PUZ58903">
    <property type="protein sequence ID" value="PUZ58903"/>
    <property type="gene ID" value="GQ55_5G544800"/>
</dbReference>
<dbReference type="PANTHER" id="PTHR37212">
    <property type="entry name" value="ACTIN PROTEIN 2/3 COMPLEX SUBUNIT-LIKE PROTEIN"/>
    <property type="match status" value="1"/>
</dbReference>
<evidence type="ECO:0000313" key="3">
    <source>
        <dbReference type="Proteomes" id="UP000244336"/>
    </source>
</evidence>
<dbReference type="Proteomes" id="UP000244336">
    <property type="component" value="Chromosome 5"/>
</dbReference>
<reference evidence="2 3" key="1">
    <citation type="submission" date="2018-04" db="EMBL/GenBank/DDBJ databases">
        <title>WGS assembly of Panicum hallii var. hallii HAL2.</title>
        <authorList>
            <person name="Lovell J."/>
            <person name="Jenkins J."/>
            <person name="Lowry D."/>
            <person name="Mamidi S."/>
            <person name="Sreedasyam A."/>
            <person name="Weng X."/>
            <person name="Barry K."/>
            <person name="Bonette J."/>
            <person name="Campitelli B."/>
            <person name="Daum C."/>
            <person name="Gordon S."/>
            <person name="Gould B."/>
            <person name="Lipzen A."/>
            <person name="MacQueen A."/>
            <person name="Palacio-Mejia J."/>
            <person name="Plott C."/>
            <person name="Shakirov E."/>
            <person name="Shu S."/>
            <person name="Yoshinaga Y."/>
            <person name="Zane M."/>
            <person name="Rokhsar D."/>
            <person name="Grimwood J."/>
            <person name="Schmutz J."/>
            <person name="Juenger T."/>
        </authorList>
    </citation>
    <scope>NUCLEOTIDE SEQUENCE [LARGE SCALE GENOMIC DNA]</scope>
    <source>
        <strain evidence="3">cv. HAL2</strain>
        <strain evidence="2">HAL2</strain>
    </source>
</reference>
<feature type="region of interest" description="Disordered" evidence="1">
    <location>
        <begin position="50"/>
        <end position="69"/>
    </location>
</feature>
<evidence type="ECO:0000313" key="2">
    <source>
        <dbReference type="EMBL" id="PUZ58904.1"/>
    </source>
</evidence>
<dbReference type="Gramene" id="PUZ58904">
    <property type="protein sequence ID" value="PUZ58904"/>
    <property type="gene ID" value="GQ55_5G544800"/>
</dbReference>
<dbReference type="EMBL" id="CM009753">
    <property type="protein sequence ID" value="PUZ58903.1"/>
    <property type="molecule type" value="Genomic_DNA"/>
</dbReference>
<proteinExistence type="predicted"/>
<feature type="region of interest" description="Disordered" evidence="1">
    <location>
        <begin position="1"/>
        <end position="23"/>
    </location>
</feature>
<feature type="compositionally biased region" description="Basic and acidic residues" evidence="1">
    <location>
        <begin position="58"/>
        <end position="69"/>
    </location>
</feature>
<dbReference type="STRING" id="1504633.A0A2T7DTJ4"/>
<name>A0A2T7DTJ4_9POAL</name>
<organism evidence="2 3">
    <name type="scientific">Panicum hallii var. hallii</name>
    <dbReference type="NCBI Taxonomy" id="1504633"/>
    <lineage>
        <taxon>Eukaryota</taxon>
        <taxon>Viridiplantae</taxon>
        <taxon>Streptophyta</taxon>
        <taxon>Embryophyta</taxon>
        <taxon>Tracheophyta</taxon>
        <taxon>Spermatophyta</taxon>
        <taxon>Magnoliopsida</taxon>
        <taxon>Liliopsida</taxon>
        <taxon>Poales</taxon>
        <taxon>Poaceae</taxon>
        <taxon>PACMAD clade</taxon>
        <taxon>Panicoideae</taxon>
        <taxon>Panicodae</taxon>
        <taxon>Paniceae</taxon>
        <taxon>Panicinae</taxon>
        <taxon>Panicum</taxon>
        <taxon>Panicum sect. Panicum</taxon>
    </lineage>
</organism>
<protein>
    <submittedName>
        <fullName evidence="2">Uncharacterized protein</fullName>
    </submittedName>
</protein>
<keyword evidence="3" id="KW-1185">Reference proteome</keyword>
<dbReference type="AlphaFoldDB" id="A0A2T7DTJ4"/>
<feature type="compositionally biased region" description="Acidic residues" evidence="1">
    <location>
        <begin position="1"/>
        <end position="15"/>
    </location>
</feature>
<evidence type="ECO:0000256" key="1">
    <source>
        <dbReference type="SAM" id="MobiDB-lite"/>
    </source>
</evidence>
<accession>A0A2T7DTJ4</accession>